<keyword evidence="2" id="KW-0560">Oxidoreductase</keyword>
<dbReference type="Gene3D" id="3.40.50.720">
    <property type="entry name" value="NAD(P)-binding Rossmann-like Domain"/>
    <property type="match status" value="1"/>
</dbReference>
<dbReference type="InterPro" id="IPR002347">
    <property type="entry name" value="SDR_fam"/>
</dbReference>
<dbReference type="SUPFAM" id="SSF51735">
    <property type="entry name" value="NAD(P)-binding Rossmann-fold domains"/>
    <property type="match status" value="1"/>
</dbReference>
<dbReference type="PRINTS" id="PR00080">
    <property type="entry name" value="SDRFAMILY"/>
</dbReference>
<organism evidence="3 4">
    <name type="scientific">Chengkuizengella axinellae</name>
    <dbReference type="NCBI Taxonomy" id="3064388"/>
    <lineage>
        <taxon>Bacteria</taxon>
        <taxon>Bacillati</taxon>
        <taxon>Bacillota</taxon>
        <taxon>Bacilli</taxon>
        <taxon>Bacillales</taxon>
        <taxon>Paenibacillaceae</taxon>
        <taxon>Chengkuizengella</taxon>
    </lineage>
</organism>
<dbReference type="PROSITE" id="PS00061">
    <property type="entry name" value="ADH_SHORT"/>
    <property type="match status" value="1"/>
</dbReference>
<gene>
    <name evidence="3" type="ORF">Q5Y73_17400</name>
</gene>
<reference evidence="3 4" key="1">
    <citation type="submission" date="2023-08" db="EMBL/GenBank/DDBJ databases">
        <authorList>
            <person name="Park J.-S."/>
        </authorList>
    </citation>
    <scope>NUCLEOTIDE SEQUENCE [LARGE SCALE GENOMIC DNA]</scope>
    <source>
        <strain evidence="3 4">2205SS18-9</strain>
    </source>
</reference>
<dbReference type="InterPro" id="IPR036291">
    <property type="entry name" value="NAD(P)-bd_dom_sf"/>
</dbReference>
<dbReference type="RefSeq" id="WP_305993183.1">
    <property type="nucleotide sequence ID" value="NZ_JAVAMP010000010.1"/>
</dbReference>
<dbReference type="PRINTS" id="PR00081">
    <property type="entry name" value="GDHRDH"/>
</dbReference>
<protein>
    <submittedName>
        <fullName evidence="3">SDR family oxidoreductase</fullName>
    </submittedName>
</protein>
<dbReference type="Proteomes" id="UP001231941">
    <property type="component" value="Unassembled WGS sequence"/>
</dbReference>
<dbReference type="Pfam" id="PF13561">
    <property type="entry name" value="adh_short_C2"/>
    <property type="match status" value="1"/>
</dbReference>
<evidence type="ECO:0000256" key="1">
    <source>
        <dbReference type="ARBA" id="ARBA00006484"/>
    </source>
</evidence>
<dbReference type="CDD" id="cd05233">
    <property type="entry name" value="SDR_c"/>
    <property type="match status" value="1"/>
</dbReference>
<dbReference type="EMBL" id="JAVAMP010000010">
    <property type="protein sequence ID" value="MDP5275877.1"/>
    <property type="molecule type" value="Genomic_DNA"/>
</dbReference>
<dbReference type="NCBIfam" id="NF005559">
    <property type="entry name" value="PRK07231.1"/>
    <property type="match status" value="1"/>
</dbReference>
<comment type="similarity">
    <text evidence="1">Belongs to the short-chain dehydrogenases/reductases (SDR) family.</text>
</comment>
<dbReference type="PANTHER" id="PTHR24321:SF8">
    <property type="entry name" value="ESTRADIOL 17-BETA-DEHYDROGENASE 8-RELATED"/>
    <property type="match status" value="1"/>
</dbReference>
<comment type="caution">
    <text evidence="3">The sequence shown here is derived from an EMBL/GenBank/DDBJ whole genome shotgun (WGS) entry which is preliminary data.</text>
</comment>
<evidence type="ECO:0000256" key="2">
    <source>
        <dbReference type="ARBA" id="ARBA00023002"/>
    </source>
</evidence>
<keyword evidence="4" id="KW-1185">Reference proteome</keyword>
<accession>A0ABT9J2Q7</accession>
<evidence type="ECO:0000313" key="3">
    <source>
        <dbReference type="EMBL" id="MDP5275877.1"/>
    </source>
</evidence>
<proteinExistence type="inferred from homology"/>
<dbReference type="InterPro" id="IPR020904">
    <property type="entry name" value="Sc_DH/Rdtase_CS"/>
</dbReference>
<sequence length="253" mass="26302">MKLQDKVAIITGAGSGMGKAMAILFAQEGAKVVAADINEEAVMEVVSQITESGGQAAAIKTDVTNEEDIERMVQSAVETFGSLDVLVNNSGIMDDFKTITNVSDEHWDRVLSINLTAPMKISRAAVDFMMKQEQGGVIINNASVGGLYGARGGSAYVAAKHGLVGLTKNIGAVYAKKGIRCNAIAPGGVDTNINSHIQNPDPLGLEAIGGIQGSMPRSADPMEIAQVALFLASNESSFVNGTTIVADAGWSAF</sequence>
<dbReference type="PANTHER" id="PTHR24321">
    <property type="entry name" value="DEHYDROGENASES, SHORT CHAIN"/>
    <property type="match status" value="1"/>
</dbReference>
<evidence type="ECO:0000313" key="4">
    <source>
        <dbReference type="Proteomes" id="UP001231941"/>
    </source>
</evidence>
<name>A0ABT9J2Q7_9BACL</name>